<organism evidence="3 4">
    <name type="scientific">Streptomyces nojiriensis</name>
    <dbReference type="NCBI Taxonomy" id="66374"/>
    <lineage>
        <taxon>Bacteria</taxon>
        <taxon>Bacillati</taxon>
        <taxon>Actinomycetota</taxon>
        <taxon>Actinomycetes</taxon>
        <taxon>Kitasatosporales</taxon>
        <taxon>Streptomycetaceae</taxon>
        <taxon>Streptomyces</taxon>
    </lineage>
</organism>
<dbReference type="InterPro" id="IPR002397">
    <property type="entry name" value="Cyt_P450_B"/>
</dbReference>
<dbReference type="InterPro" id="IPR036396">
    <property type="entry name" value="Cyt_P450_sf"/>
</dbReference>
<dbReference type="Pfam" id="PF00067">
    <property type="entry name" value="p450"/>
    <property type="match status" value="1"/>
</dbReference>
<dbReference type="Proteomes" id="UP000613974">
    <property type="component" value="Unassembled WGS sequence"/>
</dbReference>
<dbReference type="PROSITE" id="PS00086">
    <property type="entry name" value="CYTOCHROME_P450"/>
    <property type="match status" value="1"/>
</dbReference>
<evidence type="ECO:0000313" key="3">
    <source>
        <dbReference type="EMBL" id="GHI72675.1"/>
    </source>
</evidence>
<dbReference type="RefSeq" id="WP_189735020.1">
    <property type="nucleotide sequence ID" value="NZ_BMRL01000003.1"/>
</dbReference>
<dbReference type="CDD" id="cd11030">
    <property type="entry name" value="CYP105-like"/>
    <property type="match status" value="1"/>
</dbReference>
<dbReference type="InterPro" id="IPR017972">
    <property type="entry name" value="Cyt_P450_CS"/>
</dbReference>
<dbReference type="EMBL" id="BNEC01000005">
    <property type="protein sequence ID" value="GHI72675.1"/>
    <property type="molecule type" value="Genomic_DNA"/>
</dbReference>
<accession>A0ABQ3SY37</accession>
<dbReference type="SUPFAM" id="SSF48264">
    <property type="entry name" value="Cytochrome P450"/>
    <property type="match status" value="1"/>
</dbReference>
<evidence type="ECO:0000256" key="1">
    <source>
        <dbReference type="ARBA" id="ARBA00010617"/>
    </source>
</evidence>
<keyword evidence="4" id="KW-1185">Reference proteome</keyword>
<evidence type="ECO:0000313" key="4">
    <source>
        <dbReference type="Proteomes" id="UP000613974"/>
    </source>
</evidence>
<keyword evidence="2" id="KW-0349">Heme</keyword>
<name>A0ABQ3SY37_9ACTN</name>
<dbReference type="Gene3D" id="1.10.630.10">
    <property type="entry name" value="Cytochrome P450"/>
    <property type="match status" value="1"/>
</dbReference>
<proteinExistence type="inferred from homology"/>
<dbReference type="PANTHER" id="PTHR46696">
    <property type="entry name" value="P450, PUTATIVE (EUROFUNG)-RELATED"/>
    <property type="match status" value="1"/>
</dbReference>
<keyword evidence="2" id="KW-0408">Iron</keyword>
<keyword evidence="2" id="KW-0479">Metal-binding</keyword>
<keyword evidence="2" id="KW-0503">Monooxygenase</keyword>
<keyword evidence="2" id="KW-0560">Oxidoreductase</keyword>
<reference evidence="4" key="1">
    <citation type="submission" date="2023-07" db="EMBL/GenBank/DDBJ databases">
        <title>Whole genome shotgun sequence of Streptomyces nojiriensis NBRC 13794.</title>
        <authorList>
            <person name="Komaki H."/>
            <person name="Tamura T."/>
        </authorList>
    </citation>
    <scope>NUCLEOTIDE SEQUENCE [LARGE SCALE GENOMIC DNA]</scope>
    <source>
        <strain evidence="4">NBRC 13794</strain>
    </source>
</reference>
<comment type="similarity">
    <text evidence="1 2">Belongs to the cytochrome P450 family.</text>
</comment>
<evidence type="ECO:0000256" key="2">
    <source>
        <dbReference type="RuleBase" id="RU000461"/>
    </source>
</evidence>
<dbReference type="PANTHER" id="PTHR46696:SF1">
    <property type="entry name" value="CYTOCHROME P450 YJIB-RELATED"/>
    <property type="match status" value="1"/>
</dbReference>
<dbReference type="PRINTS" id="PR00385">
    <property type="entry name" value="P450"/>
</dbReference>
<gene>
    <name evidence="3" type="ORF">Snoj_65930</name>
</gene>
<comment type="caution">
    <text evidence="3">The sequence shown here is derived from an EMBL/GenBank/DDBJ whole genome shotgun (WGS) entry which is preliminary data.</text>
</comment>
<dbReference type="GeneID" id="95590904"/>
<dbReference type="PRINTS" id="PR00359">
    <property type="entry name" value="BP450"/>
</dbReference>
<sequence length="406" mass="45325">MANADIDETNELVSFPIQRTCPFAIPPVYTKFREESPISQVVLPDGGKAWLVTKYDDVRAVMANPKLSSDRRAPDFPVVVPGQNAALAKHAPFMIILDGAEHAAARRPVISEFSVRRVAAMKPRIQEIVDGYIDEMLKLPKPVDLNQVFSLPVPSLVVSEILGMPYEGHEYFMELAEILLRRTTDEQGRIAVSVELRKYMDKLVEEKINNPGDDLLSRQIELQRQEGGIDRPALASLCLLVLLAGHETTANMINLGVFSMLTKPELLAEIKADPSKTPKAVDELLRFYTIPDFGAHRLALDDVEIGGFLIRKGEAVIASTFAANRDPAVFDDPEELDFGRDARHHVAFGYGPHQCLGQNLGRLELQVVFDTLFRRLPDLRLAVPEEELSFKSDALVYGLYELPVTW</sequence>
<dbReference type="InterPro" id="IPR001128">
    <property type="entry name" value="Cyt_P450"/>
</dbReference>
<protein>
    <submittedName>
        <fullName evidence="3">Cytochrome P450</fullName>
    </submittedName>
</protein>